<feature type="compositionally biased region" description="Basic and acidic residues" evidence="7">
    <location>
        <begin position="1551"/>
        <end position="1563"/>
    </location>
</feature>
<reference evidence="9 10" key="1">
    <citation type="journal article" date="2020" name="G3 (Bethesda)">
        <title>Improved Reference Genome for Cyclotella cryptica CCMP332, a Model for Cell Wall Morphogenesis, Salinity Adaptation, and Lipid Production in Diatoms (Bacillariophyta).</title>
        <authorList>
            <person name="Roberts W.R."/>
            <person name="Downey K.M."/>
            <person name="Ruck E.C."/>
            <person name="Traller J.C."/>
            <person name="Alverson A.J."/>
        </authorList>
    </citation>
    <scope>NUCLEOTIDE SEQUENCE [LARGE SCALE GENOMIC DNA]</scope>
    <source>
        <strain evidence="9 10">CCMP332</strain>
    </source>
</reference>
<feature type="region of interest" description="Disordered" evidence="7">
    <location>
        <begin position="683"/>
        <end position="703"/>
    </location>
</feature>
<feature type="region of interest" description="Disordered" evidence="7">
    <location>
        <begin position="1481"/>
        <end position="1511"/>
    </location>
</feature>
<feature type="compositionally biased region" description="Low complexity" evidence="7">
    <location>
        <begin position="278"/>
        <end position="295"/>
    </location>
</feature>
<keyword evidence="10" id="KW-1185">Reference proteome</keyword>
<dbReference type="InterPro" id="IPR024340">
    <property type="entry name" value="Sec16_CCD"/>
</dbReference>
<feature type="compositionally biased region" description="Basic and acidic residues" evidence="7">
    <location>
        <begin position="2646"/>
        <end position="2657"/>
    </location>
</feature>
<keyword evidence="4 6" id="KW-0256">Endoplasmic reticulum</keyword>
<feature type="compositionally biased region" description="Polar residues" evidence="7">
    <location>
        <begin position="1202"/>
        <end position="1213"/>
    </location>
</feature>
<feature type="region of interest" description="Disordered" evidence="7">
    <location>
        <begin position="1524"/>
        <end position="1601"/>
    </location>
</feature>
<dbReference type="GO" id="GO:0015031">
    <property type="term" value="P:protein transport"/>
    <property type="evidence" value="ECO:0007669"/>
    <property type="project" value="UniProtKB-KW"/>
</dbReference>
<evidence type="ECO:0000256" key="2">
    <source>
        <dbReference type="ARBA" id="ARBA00005927"/>
    </source>
</evidence>
<feature type="compositionally biased region" description="Polar residues" evidence="7">
    <location>
        <begin position="684"/>
        <end position="698"/>
    </location>
</feature>
<feature type="compositionally biased region" description="Low complexity" evidence="7">
    <location>
        <begin position="152"/>
        <end position="163"/>
    </location>
</feature>
<organism evidence="9 10">
    <name type="scientific">Cyclotella cryptica</name>
    <dbReference type="NCBI Taxonomy" id="29204"/>
    <lineage>
        <taxon>Eukaryota</taxon>
        <taxon>Sar</taxon>
        <taxon>Stramenopiles</taxon>
        <taxon>Ochrophyta</taxon>
        <taxon>Bacillariophyta</taxon>
        <taxon>Coscinodiscophyceae</taxon>
        <taxon>Thalassiosirophycidae</taxon>
        <taxon>Stephanodiscales</taxon>
        <taxon>Stephanodiscaceae</taxon>
        <taxon>Cyclotella</taxon>
    </lineage>
</organism>
<feature type="region of interest" description="Disordered" evidence="7">
    <location>
        <begin position="1"/>
        <end position="58"/>
    </location>
</feature>
<feature type="compositionally biased region" description="Pro residues" evidence="7">
    <location>
        <begin position="25"/>
        <end position="40"/>
    </location>
</feature>
<feature type="compositionally biased region" description="Polar residues" evidence="7">
    <location>
        <begin position="2569"/>
        <end position="2586"/>
    </location>
</feature>
<feature type="domain" description="WW" evidence="8">
    <location>
        <begin position="1164"/>
        <end position="1198"/>
    </location>
</feature>
<name>A0ABD3NIX6_9STRA</name>
<proteinExistence type="inferred from homology"/>
<evidence type="ECO:0000256" key="6">
    <source>
        <dbReference type="RuleBase" id="RU364101"/>
    </source>
</evidence>
<evidence type="ECO:0000256" key="7">
    <source>
        <dbReference type="SAM" id="MobiDB-lite"/>
    </source>
</evidence>
<evidence type="ECO:0000256" key="1">
    <source>
        <dbReference type="ARBA" id="ARBA00004240"/>
    </source>
</evidence>
<dbReference type="PANTHER" id="PTHR13402:SF6">
    <property type="entry name" value="SECRETORY 16, ISOFORM I"/>
    <property type="match status" value="1"/>
</dbReference>
<feature type="domain" description="WW" evidence="8">
    <location>
        <begin position="1639"/>
        <end position="1672"/>
    </location>
</feature>
<feature type="domain" description="WW" evidence="8">
    <location>
        <begin position="1743"/>
        <end position="1777"/>
    </location>
</feature>
<feature type="domain" description="WW" evidence="8">
    <location>
        <begin position="1840"/>
        <end position="1874"/>
    </location>
</feature>
<feature type="compositionally biased region" description="Basic and acidic residues" evidence="7">
    <location>
        <begin position="2531"/>
        <end position="2548"/>
    </location>
</feature>
<comment type="similarity">
    <text evidence="2 6">Belongs to the SEC16 family.</text>
</comment>
<feature type="compositionally biased region" description="Polar residues" evidence="7">
    <location>
        <begin position="588"/>
        <end position="598"/>
    </location>
</feature>
<feature type="domain" description="WW" evidence="8">
    <location>
        <begin position="1327"/>
        <end position="1361"/>
    </location>
</feature>
<evidence type="ECO:0000256" key="3">
    <source>
        <dbReference type="ARBA" id="ARBA00022448"/>
    </source>
</evidence>
<dbReference type="Pfam" id="PF12931">
    <property type="entry name" value="TPR_Sec16"/>
    <property type="match status" value="1"/>
</dbReference>
<sequence>MDASTFFTQPPHSNRGGSRQQQQQHPPPPTLGQQHPPYPAPQYHHQQQHQQQQQQQGRTVIPPIATHPQTHHARTTSHTSYGSHTSQNSAVFETCDLDNAQEFFNAPSPPPPPPMAVGHPLAGGHGGVTSGGGRIMTVAANEDFSNSHPPSTATAHANHNNNNNHHDEDHVYYEGVALQTALSAFGNVASAVGGMASNVRGMSSQKRAGRGVTGGVIQSLTMTPGRLANNMSSWRGRLAEVVAPVEKNAAGDEGRGSGYGQQGGEMIQAVNVFGGAPPGQELHLPLPHQQQQQQQQPPPSPLPVGYAEIQQSRPPPIQHQQEHPSAQEVFGAGLPATPNEMVPSTAATMTADVSTVHVNYNHNPPVANQEQPSAQEVFGAGLPATPNEMVPSTAATMTADVSTAHINYNHNPPVANPSPNSSSSSWQMIGSDNTPAPSATNTVEKGEYNGAATQPSAIPAATGYVSPSSPPNQQYSTQQRPPLSHQMSALENAKHDSSTFQYSDPLVGNVRSTVSVSVEQEKTSDIPLPPPTAGVNAMEIGKYVRNAALREAENNATVESAGRAPVPIVGSAVSTVPVTAMDVFASHSAKSTPQTSDFIQPPSTPMASIGTSSAEVFSNQPHSTPMASSGPASTPAGHTLTSLPPKSIPSAPRSGNRRLQLNLPKKANLPLPPPMPRKKHHLFTPTNSVPGTTTSSLGGDSRSSHRGFAVPLPTSHFKKPPPMEVSANSPRFATPGAHHRVHSPIVKALDGKKIAEMSPLPSPKLDWKQDAAEVVSVAPLEQDFVAKEEERGPKISKETTAHVGGDDVAFQDFYSEGTTESVAEPSVEVPTEAMESFSPHPIAELQQVTPPLYQNSKTLADVPDETNLVSAPSLPANPTNVSQMTSSNVVEDQETESFEDWNIVASSVVQEILNDAVHRVASQIETPADTTSKNIGTIRPAPHTPNSSDEHVTHAVTFSATAPPVYHGQLPDAESSRVTECDAMSDYQSFVRDEDVPPIREETSHDAGITPSSPRMAPETPEPGVVIDSSMVAECDESDYPPDIKEEDFGIAANQLTNDPQLSDTLQEGWIELVDAASRKVYFYNPVTQQSSWEKPIKAFDSYGSVPKEEPPSTVVEMSKEPEDIGGIRETPLDPEHSTETLVSEIINEWKPIDTLAMPPASKDPLPPGWIEGIDKDSGKPYYYNENTGESSWDRPLPGTAQERSLGTQSSMVPSIDSAAANKADAKEKPSLDLAEAEIPNENKHEYMKVSGEATTSLALDGDSPADVDEPKPEEYMVKEPTDVPLSASGDSEMHQATEKSSEHPPSEIIDNEDVTAKYTRSSSLEGPLPSGWAEEFDEGSGRPYYYNETTGESSWVWPSVDNINMDKPLATTMDVSNTDPEDELHPEFAQVQRTNDALRYESEERTIADVVANEDDVDIVEKVYDTVREVVDGAVTVQDLPLPDGWFEAMDPTGKTFYFCPVTGQSTWLRPVVQETMRSCSKERSLEQEPSHDESSVTAQPEVEKPQPDHIANEDVVIQREEEISHENNASNSSFEYPPPSQIASEDPQMETKCHSNQDSRETSCLNLLHVTSDGSQSSSSADLMPETAEDAQSEPAVENSVVDAGVSPDKLYDSNVVLHEEAALNQDMNSPPCEDPTALLPGWIETTDETGEVYYYNEVARESRWDPPVECITGAKVEGIHDSNSCVENDATSSHRVEPEILAGDIAVDSKSSNMIGSQAEEQEGPADVINNVTPSIDEPKALPVHWLQAVDPSSGDIYFYNEITGATSWEWPIETKNDAVDSNLTNRKMNEHVFDDASDSSNVEESNGTKSLQQVSLNGIGDSTFVEQKDIASESTKTLPEGWVESKDPDTGKVFYYNEERGESSWERPVHDPNAHDGQLVEPSVNCIATEPDDSNAMAIGVSKLEESNASTEKRTSPLKLDESVAPECQEELPVGWAKAVDPTTLKTYFYNEETGESSWERPLSGTVCFDAGAIECEGKGASSTDQLPSDQITRTAEQDLPHSIGGTVSALNESSGKTYNSNKETKKTSQNAPVAPIAIETTSVAPIPSNTSNRSKPAHAIAVFGFGGKLCVMIPQVAKSLSGAIQISSSEGPMTMRRGPVVIHQLRNLIPRDHKYYIRAHLKSPMIKARDEEVLSLLDEKCAAADGLIWNVVNIAAQNGGRLKEDKVESGQGPSSAVVDLLLSSKVKGSNVVHEDKESLPQSPKVLLSSYVNTDLEEIQNLLMRGNREEAVDEALENKNYALALLIAAVCGVDTYQIVAQRFADEVLSPGSPLHTVALMLSQNLELPSSEELADPESESFWCKDIYDQLGSTWKCQLASILSNRKEGWNKIVLTLGDRLMQLEQFDGAHVCYLMCGCPIGTSCNIPTRLLLLGCDHDVPFNVELMTPESIESFLCTEAFEWARRKGNRRTCLQAFQPLKLRYAELLADFGHTELAREYVVSIRQLTGIGLDDNESSRAPPPSGNALVPVYSQEFIDRLYRFEDRLCVSTGTELSCKKHETDDYWKSKLAAITGGLGSVFARKTPLDKDHVKRKDSQSQDDKLGEPSFENEFLYMMDTKASSSAVAKSNGHSKNVSAKTTTDADVPRLSDSDKGTQKVTPFNVPKLQEDHKYGGLLTNAAPAGDFPPASAPPSLGEEVTDRDDDHTTKERLEKVPSPSSTPSHTSKRTDKKAPVSEPPRSGGWLSKLLGRDKESKAKVADVGEEMQAYYDEKLKRWIFPGDDPAEVAKPLAPPPIMSPKSESSPVTSSTPAASNDPLAALMAPPSRVASSKRGGPLSSKARYADPLASMGNVTSSSLMATLPPVSSKTVPTSPMRMEVSAAAPPKFAVFQPKPTLSNNTNSEDEK</sequence>
<evidence type="ECO:0000256" key="5">
    <source>
        <dbReference type="ARBA" id="ARBA00022892"/>
    </source>
</evidence>
<comment type="caution">
    <text evidence="9">The sequence shown here is derived from an EMBL/GenBank/DDBJ whole genome shotgun (WGS) entry which is preliminary data.</text>
</comment>
<feature type="region of interest" description="Disordered" evidence="7">
    <location>
        <begin position="408"/>
        <end position="443"/>
    </location>
</feature>
<dbReference type="InterPro" id="IPR036020">
    <property type="entry name" value="WW_dom_sf"/>
</dbReference>
<dbReference type="PROSITE" id="PS01159">
    <property type="entry name" value="WW_DOMAIN_1"/>
    <property type="match status" value="8"/>
</dbReference>
<feature type="region of interest" description="Disordered" evidence="7">
    <location>
        <begin position="2724"/>
        <end position="2786"/>
    </location>
</feature>
<feature type="compositionally biased region" description="Low complexity" evidence="7">
    <location>
        <begin position="409"/>
        <end position="425"/>
    </location>
</feature>
<feature type="region of interest" description="Disordered" evidence="7">
    <location>
        <begin position="2569"/>
        <end position="2704"/>
    </location>
</feature>
<dbReference type="Gene3D" id="2.20.70.10">
    <property type="match status" value="8"/>
</dbReference>
<evidence type="ECO:0000259" key="8">
    <source>
        <dbReference type="PROSITE" id="PS50020"/>
    </source>
</evidence>
<feature type="compositionally biased region" description="Polar residues" evidence="7">
    <location>
        <begin position="605"/>
        <end position="632"/>
    </location>
</feature>
<evidence type="ECO:0000313" key="9">
    <source>
        <dbReference type="EMBL" id="KAL3775880.1"/>
    </source>
</evidence>
<dbReference type="PROSITE" id="PS50020">
    <property type="entry name" value="WW_DOMAIN_2"/>
    <property type="match status" value="8"/>
</dbReference>
<accession>A0ABD3NIX6</accession>
<dbReference type="GO" id="GO:0016192">
    <property type="term" value="P:vesicle-mediated transport"/>
    <property type="evidence" value="ECO:0007669"/>
    <property type="project" value="UniProtKB-KW"/>
</dbReference>
<feature type="compositionally biased region" description="Basic and acidic residues" evidence="7">
    <location>
        <begin position="1269"/>
        <end position="1282"/>
    </location>
</feature>
<dbReference type="GO" id="GO:0070971">
    <property type="term" value="C:endoplasmic reticulum exit site"/>
    <property type="evidence" value="ECO:0007669"/>
    <property type="project" value="UniProtKB-ARBA"/>
</dbReference>
<feature type="compositionally biased region" description="Basic and acidic residues" evidence="7">
    <location>
        <begin position="1118"/>
        <end position="1137"/>
    </location>
</feature>
<gene>
    <name evidence="9" type="ORF">HJC23_001243</name>
</gene>
<feature type="compositionally biased region" description="Polar residues" evidence="7">
    <location>
        <begin position="1"/>
        <end position="19"/>
    </location>
</feature>
<feature type="region of interest" description="Disordered" evidence="7">
    <location>
        <begin position="928"/>
        <end position="950"/>
    </location>
</feature>
<feature type="region of interest" description="Disordered" evidence="7">
    <location>
        <begin position="2531"/>
        <end position="2550"/>
    </location>
</feature>
<feature type="domain" description="WW" evidence="8">
    <location>
        <begin position="1934"/>
        <end position="1968"/>
    </location>
</feature>
<keyword evidence="3 6" id="KW-0813">Transport</keyword>
<feature type="compositionally biased region" description="Polar residues" evidence="7">
    <location>
        <begin position="465"/>
        <end position="484"/>
    </location>
</feature>
<dbReference type="CDD" id="cd09233">
    <property type="entry name" value="ACE1-Sec16-like"/>
    <property type="match status" value="1"/>
</dbReference>
<dbReference type="InterPro" id="IPR024298">
    <property type="entry name" value="Sec16_Sec23-bd"/>
</dbReference>
<evidence type="ECO:0000256" key="4">
    <source>
        <dbReference type="ARBA" id="ARBA00022824"/>
    </source>
</evidence>
<dbReference type="Gene3D" id="1.25.40.1030">
    <property type="match status" value="1"/>
</dbReference>
<feature type="region of interest" description="Disordered" evidence="7">
    <location>
        <begin position="2006"/>
        <end position="2035"/>
    </location>
</feature>
<feature type="compositionally biased region" description="Low complexity" evidence="7">
    <location>
        <begin position="2741"/>
        <end position="2757"/>
    </location>
</feature>
<feature type="region of interest" description="Disordered" evidence="7">
    <location>
        <begin position="458"/>
        <end position="484"/>
    </location>
</feature>
<feature type="region of interest" description="Disordered" evidence="7">
    <location>
        <begin position="273"/>
        <end position="325"/>
    </location>
</feature>
<feature type="compositionally biased region" description="Low complexity" evidence="7">
    <location>
        <begin position="41"/>
        <end position="56"/>
    </location>
</feature>
<dbReference type="Pfam" id="PF00397">
    <property type="entry name" value="WW"/>
    <property type="match status" value="8"/>
</dbReference>
<feature type="compositionally biased region" description="Gly residues" evidence="7">
    <location>
        <begin position="121"/>
        <end position="134"/>
    </location>
</feature>
<feature type="compositionally biased region" description="Polar residues" evidence="7">
    <location>
        <begin position="426"/>
        <end position="443"/>
    </location>
</feature>
<feature type="compositionally biased region" description="Basic and acidic residues" evidence="7">
    <location>
        <begin position="1292"/>
        <end position="1306"/>
    </location>
</feature>
<dbReference type="Pfam" id="PF12932">
    <property type="entry name" value="Sec16"/>
    <property type="match status" value="1"/>
</dbReference>
<feature type="region of interest" description="Disordered" evidence="7">
    <location>
        <begin position="2826"/>
        <end position="2849"/>
    </location>
</feature>
<dbReference type="Proteomes" id="UP001516023">
    <property type="component" value="Unassembled WGS sequence"/>
</dbReference>
<feature type="domain" description="WW" evidence="8">
    <location>
        <begin position="1441"/>
        <end position="1474"/>
    </location>
</feature>
<evidence type="ECO:0000313" key="10">
    <source>
        <dbReference type="Proteomes" id="UP001516023"/>
    </source>
</evidence>
<dbReference type="CDD" id="cd00201">
    <property type="entry name" value="WW"/>
    <property type="match status" value="8"/>
</dbReference>
<protein>
    <recommendedName>
        <fullName evidence="6">Protein transport protein sec16</fullName>
    </recommendedName>
</protein>
<feature type="region of interest" description="Disordered" evidence="7">
    <location>
        <begin position="1181"/>
        <end position="1314"/>
    </location>
</feature>
<dbReference type="InterPro" id="IPR001202">
    <property type="entry name" value="WW_dom"/>
</dbReference>
<dbReference type="SUPFAM" id="SSF51045">
    <property type="entry name" value="WW domain"/>
    <property type="match status" value="8"/>
</dbReference>
<feature type="region of interest" description="Disordered" evidence="7">
    <location>
        <begin position="588"/>
        <end position="660"/>
    </location>
</feature>
<feature type="region of interest" description="Disordered" evidence="7">
    <location>
        <begin position="101"/>
        <end position="167"/>
    </location>
</feature>
<feature type="compositionally biased region" description="Basic and acidic residues" evidence="7">
    <location>
        <begin position="2692"/>
        <end position="2704"/>
    </location>
</feature>
<dbReference type="PANTHER" id="PTHR13402">
    <property type="entry name" value="RGPR-RELATED"/>
    <property type="match status" value="1"/>
</dbReference>
<feature type="region of interest" description="Disordered" evidence="7">
    <location>
        <begin position="1104"/>
        <end position="1137"/>
    </location>
</feature>
<dbReference type="EMBL" id="JABMIG020000524">
    <property type="protein sequence ID" value="KAL3775880.1"/>
    <property type="molecule type" value="Genomic_DNA"/>
</dbReference>
<comment type="subcellular location">
    <subcellularLocation>
        <location evidence="1">Endoplasmic reticulum</location>
    </subcellularLocation>
</comment>
<keyword evidence="6" id="KW-0653">Protein transport</keyword>
<feature type="compositionally biased region" description="Basic and acidic residues" evidence="7">
    <location>
        <begin position="2588"/>
        <end position="2599"/>
    </location>
</feature>
<feature type="domain" description="WW" evidence="8">
    <location>
        <begin position="1064"/>
        <end position="1098"/>
    </location>
</feature>
<feature type="compositionally biased region" description="Basic and acidic residues" evidence="7">
    <location>
        <begin position="1481"/>
        <end position="1496"/>
    </location>
</feature>
<feature type="compositionally biased region" description="Polar residues" evidence="7">
    <location>
        <begin position="2013"/>
        <end position="2035"/>
    </location>
</feature>
<feature type="compositionally biased region" description="Polar residues" evidence="7">
    <location>
        <begin position="2837"/>
        <end position="2849"/>
    </location>
</feature>
<keyword evidence="6" id="KW-0472">Membrane</keyword>
<keyword evidence="5 6" id="KW-0931">ER-Golgi transport</keyword>
<dbReference type="SMART" id="SM00456">
    <property type="entry name" value="WW"/>
    <property type="match status" value="8"/>
</dbReference>
<feature type="region of interest" description="Disordered" evidence="7">
    <location>
        <begin position="997"/>
        <end position="1023"/>
    </location>
</feature>